<reference evidence="4" key="1">
    <citation type="submission" date="2019-11" db="EMBL/GenBank/DDBJ databases">
        <authorList>
            <person name="Li J."/>
        </authorList>
    </citation>
    <scope>NUCLEOTIDE SEQUENCE</scope>
    <source>
        <strain evidence="4">B6B</strain>
    </source>
</reference>
<feature type="transmembrane region" description="Helical" evidence="2">
    <location>
        <begin position="21"/>
        <end position="41"/>
    </location>
</feature>
<evidence type="ECO:0000313" key="4">
    <source>
        <dbReference type="EMBL" id="MRH43951.1"/>
    </source>
</evidence>
<dbReference type="EMBL" id="WJNG01000013">
    <property type="protein sequence ID" value="MRH43951.1"/>
    <property type="molecule type" value="Genomic_DNA"/>
</dbReference>
<proteinExistence type="predicted"/>
<comment type="caution">
    <text evidence="4">The sequence shown here is derived from an EMBL/GenBank/DDBJ whole genome shotgun (WGS) entry which is preliminary data.</text>
</comment>
<keyword evidence="5" id="KW-1185">Reference proteome</keyword>
<feature type="domain" description="M23ase beta-sheet core" evidence="3">
    <location>
        <begin position="125"/>
        <end position="222"/>
    </location>
</feature>
<dbReference type="Proteomes" id="UP000799092">
    <property type="component" value="Unassembled WGS sequence"/>
</dbReference>
<dbReference type="InterPro" id="IPR016047">
    <property type="entry name" value="M23ase_b-sheet_dom"/>
</dbReference>
<sequence length="280" mass="30916">MNEENKNVSKNGWKRIFGKKWFFPAVYLTVAALLLTGVLWYQNLDNQLPGANEDSEQQLDNEYLGQNPAGFDEESEAVMEQQEVLKMPVVEESQAEIVTKFYDYDADSEDQLQALVLYNNKYYQSKGVDIASADGEVFDVTASLSGTVTEVKEDPLLGHVVKIEHQNGIMTYYASLQDVLVETGAKVKQGDTIGSAGQNLFSQASGTHVHFEVRKDDAPVNPEQYFNQPVSQLEVPSNQQDNTDQGTEETDQDSEDETGGDADEETSSTNTESSAAMANA</sequence>
<feature type="region of interest" description="Disordered" evidence="1">
    <location>
        <begin position="229"/>
        <end position="280"/>
    </location>
</feature>
<keyword evidence="2" id="KW-1133">Transmembrane helix</keyword>
<dbReference type="InterPro" id="IPR050570">
    <property type="entry name" value="Cell_wall_metabolism_enzyme"/>
</dbReference>
<accession>A0A6A8DJL7</accession>
<dbReference type="InterPro" id="IPR011055">
    <property type="entry name" value="Dup_hybrid_motif"/>
</dbReference>
<dbReference type="SUPFAM" id="SSF51261">
    <property type="entry name" value="Duplicated hybrid motif"/>
    <property type="match status" value="1"/>
</dbReference>
<protein>
    <submittedName>
        <fullName evidence="4">Peptidoglycan DD-metalloendopeptidase family protein</fullName>
    </submittedName>
</protein>
<organism evidence="4 5">
    <name type="scientific">Aquibacillus halophilus</name>
    <dbReference type="NCBI Taxonomy" id="930132"/>
    <lineage>
        <taxon>Bacteria</taxon>
        <taxon>Bacillati</taxon>
        <taxon>Bacillota</taxon>
        <taxon>Bacilli</taxon>
        <taxon>Bacillales</taxon>
        <taxon>Bacillaceae</taxon>
        <taxon>Aquibacillus</taxon>
    </lineage>
</organism>
<evidence type="ECO:0000256" key="2">
    <source>
        <dbReference type="SAM" id="Phobius"/>
    </source>
</evidence>
<evidence type="ECO:0000256" key="1">
    <source>
        <dbReference type="SAM" id="MobiDB-lite"/>
    </source>
</evidence>
<dbReference type="PANTHER" id="PTHR21666:SF291">
    <property type="entry name" value="STAGE II SPORULATION PROTEIN Q"/>
    <property type="match status" value="1"/>
</dbReference>
<dbReference type="CDD" id="cd12797">
    <property type="entry name" value="M23_peptidase"/>
    <property type="match status" value="1"/>
</dbReference>
<keyword evidence="2" id="KW-0812">Transmembrane</keyword>
<dbReference type="OrthoDB" id="2050153at2"/>
<name>A0A6A8DJL7_9BACI</name>
<evidence type="ECO:0000313" key="5">
    <source>
        <dbReference type="Proteomes" id="UP000799092"/>
    </source>
</evidence>
<gene>
    <name evidence="4" type="ORF">GH741_15010</name>
</gene>
<dbReference type="Pfam" id="PF01551">
    <property type="entry name" value="Peptidase_M23"/>
    <property type="match status" value="1"/>
</dbReference>
<dbReference type="AlphaFoldDB" id="A0A6A8DJL7"/>
<dbReference type="RefSeq" id="WP_153737576.1">
    <property type="nucleotide sequence ID" value="NZ_WJNG01000013.1"/>
</dbReference>
<feature type="compositionally biased region" description="Polar residues" evidence="1">
    <location>
        <begin position="229"/>
        <end position="238"/>
    </location>
</feature>
<keyword evidence="2" id="KW-0472">Membrane</keyword>
<feature type="compositionally biased region" description="Low complexity" evidence="1">
    <location>
        <begin position="267"/>
        <end position="280"/>
    </location>
</feature>
<dbReference type="Gene3D" id="2.70.70.10">
    <property type="entry name" value="Glucose Permease (Domain IIA)"/>
    <property type="match status" value="1"/>
</dbReference>
<dbReference type="GO" id="GO:0004222">
    <property type="term" value="F:metalloendopeptidase activity"/>
    <property type="evidence" value="ECO:0007669"/>
    <property type="project" value="TreeGrafter"/>
</dbReference>
<feature type="compositionally biased region" description="Acidic residues" evidence="1">
    <location>
        <begin position="246"/>
        <end position="266"/>
    </location>
</feature>
<evidence type="ECO:0000259" key="3">
    <source>
        <dbReference type="Pfam" id="PF01551"/>
    </source>
</evidence>
<dbReference type="PANTHER" id="PTHR21666">
    <property type="entry name" value="PEPTIDASE-RELATED"/>
    <property type="match status" value="1"/>
</dbReference>